<gene>
    <name evidence="1" type="ORF">IHE45_02G037900</name>
</gene>
<evidence type="ECO:0000313" key="2">
    <source>
        <dbReference type="Proteomes" id="UP000827976"/>
    </source>
</evidence>
<organism evidence="1 2">
    <name type="scientific">Dioscorea alata</name>
    <name type="common">Purple yam</name>
    <dbReference type="NCBI Taxonomy" id="55571"/>
    <lineage>
        <taxon>Eukaryota</taxon>
        <taxon>Viridiplantae</taxon>
        <taxon>Streptophyta</taxon>
        <taxon>Embryophyta</taxon>
        <taxon>Tracheophyta</taxon>
        <taxon>Spermatophyta</taxon>
        <taxon>Magnoliopsida</taxon>
        <taxon>Liliopsida</taxon>
        <taxon>Dioscoreales</taxon>
        <taxon>Dioscoreaceae</taxon>
        <taxon>Dioscorea</taxon>
    </lineage>
</organism>
<evidence type="ECO:0000313" key="1">
    <source>
        <dbReference type="EMBL" id="KAH7690290.1"/>
    </source>
</evidence>
<accession>A0ACB7WQ82</accession>
<dbReference type="EMBL" id="CM037012">
    <property type="protein sequence ID" value="KAH7690290.1"/>
    <property type="molecule type" value="Genomic_DNA"/>
</dbReference>
<name>A0ACB7WQ82_DIOAL</name>
<dbReference type="Proteomes" id="UP000827976">
    <property type="component" value="Chromosome 2"/>
</dbReference>
<reference evidence="2" key="1">
    <citation type="journal article" date="2022" name="Nat. Commun.">
        <title>Chromosome evolution and the genetic basis of agronomically important traits in greater yam.</title>
        <authorList>
            <person name="Bredeson J.V."/>
            <person name="Lyons J.B."/>
            <person name="Oniyinde I.O."/>
            <person name="Okereke N.R."/>
            <person name="Kolade O."/>
            <person name="Nnabue I."/>
            <person name="Nwadili C.O."/>
            <person name="Hribova E."/>
            <person name="Parker M."/>
            <person name="Nwogha J."/>
            <person name="Shu S."/>
            <person name="Carlson J."/>
            <person name="Kariba R."/>
            <person name="Muthemba S."/>
            <person name="Knop K."/>
            <person name="Barton G.J."/>
            <person name="Sherwood A.V."/>
            <person name="Lopez-Montes A."/>
            <person name="Asiedu R."/>
            <person name="Jamnadass R."/>
            <person name="Muchugi A."/>
            <person name="Goodstein D."/>
            <person name="Egesi C.N."/>
            <person name="Featherston J."/>
            <person name="Asfaw A."/>
            <person name="Simpson G.G."/>
            <person name="Dolezel J."/>
            <person name="Hendre P.S."/>
            <person name="Van Deynze A."/>
            <person name="Kumar P.L."/>
            <person name="Obidiegwu J.E."/>
            <person name="Bhattacharjee R."/>
            <person name="Rokhsar D.S."/>
        </authorList>
    </citation>
    <scope>NUCLEOTIDE SEQUENCE [LARGE SCALE GENOMIC DNA]</scope>
    <source>
        <strain evidence="2">cv. TDa95/00328</strain>
    </source>
</reference>
<protein>
    <submittedName>
        <fullName evidence="1">Nijmegen breakage syndrome protein 1</fullName>
    </submittedName>
</protein>
<keyword evidence="2" id="KW-1185">Reference proteome</keyword>
<proteinExistence type="predicted"/>
<sequence length="563" mass="62728">MVWGLFPSESLRGTQKYYIFSKGSYKVGRKECDVTVQTDTAVSRLHAEIIFDAVDQSCVRIVDRSKFGTWINKELGAKAVRLRENQEAIINDGDLVTFGTGNATFRFCFVPFLFYVHGYDSDGVNCSLESTISSIGGSAAYNWNALCTHAVVERTSPVTNALIEAVIAKKPIVLCDWLQVLKEKSIRMEVPSCASYTATLVLEGTPVKIAESKARDKCLEGYTFILGSSCNKYKFWDKLETLLEVVGARFLSVDEFCSDSQTSTDGENCHFVLVIPEEARNEFNHHKQLTSLSRISDVKLVAAILSGRLEPSNIEPASIVVSSSHSTDDTIVADSDVEIDTAASDHVDNSRKLEDVMKHEHEGEGFVGPPDENSASEHEIENVVRFPDKNSSRAHEVEDVIRSPEKISATENKGTDENAVNYDISKDKTGISSSRGAGTILLKKKDKIDASVTDEFRNSDIIYNPDLIVRNITAPVLLNSNSKNVVNFKNFRKKDIVSGNSFRDLIPFSKDYYKEGDDRTTDYTREERKRKQMEAIAEDLFNNEKARKRAGPGTSLQALFARR</sequence>
<comment type="caution">
    <text evidence="1">The sequence shown here is derived from an EMBL/GenBank/DDBJ whole genome shotgun (WGS) entry which is preliminary data.</text>
</comment>